<gene>
    <name evidence="6" type="ORF">JNB62_13940</name>
</gene>
<evidence type="ECO:0000313" key="7">
    <source>
        <dbReference type="Proteomes" id="UP001196843"/>
    </source>
</evidence>
<comment type="caution">
    <text evidence="6">The sequence shown here is derived from an EMBL/GenBank/DDBJ whole genome shotgun (WGS) entry which is preliminary data.</text>
</comment>
<accession>A0ABS7HPZ7</accession>
<evidence type="ECO:0000256" key="3">
    <source>
        <dbReference type="ARBA" id="ARBA00011233"/>
    </source>
</evidence>
<evidence type="ECO:0000256" key="5">
    <source>
        <dbReference type="ARBA" id="ARBA00023277"/>
    </source>
</evidence>
<comment type="subunit">
    <text evidence="3">Homotrimer.</text>
</comment>
<evidence type="ECO:0000256" key="4">
    <source>
        <dbReference type="ARBA" id="ARBA00023239"/>
    </source>
</evidence>
<keyword evidence="4" id="KW-0456">Lyase</keyword>
<dbReference type="RefSeq" id="WP_220301503.1">
    <property type="nucleotide sequence ID" value="NZ_JAEUAW010000011.1"/>
</dbReference>
<evidence type="ECO:0000256" key="1">
    <source>
        <dbReference type="ARBA" id="ARBA00004761"/>
    </source>
</evidence>
<reference evidence="6 7" key="1">
    <citation type="journal article" date="2021" name="MBio">
        <title>Poor Competitiveness of Bradyrhizobium in Pigeon Pea Root Colonization in Indian Soils.</title>
        <authorList>
            <person name="Chalasani D."/>
            <person name="Basu A."/>
            <person name="Pullabhotla S.V.S.R.N."/>
            <person name="Jorrin B."/>
            <person name="Neal A.L."/>
            <person name="Poole P.S."/>
            <person name="Podile A.R."/>
            <person name="Tkacz A."/>
        </authorList>
    </citation>
    <scope>NUCLEOTIDE SEQUENCE [LARGE SCALE GENOMIC DNA]</scope>
    <source>
        <strain evidence="6 7">HU14</strain>
    </source>
</reference>
<organism evidence="6 7">
    <name type="scientific">Microbacterium jejuense</name>
    <dbReference type="NCBI Taxonomy" id="1263637"/>
    <lineage>
        <taxon>Bacteria</taxon>
        <taxon>Bacillati</taxon>
        <taxon>Actinomycetota</taxon>
        <taxon>Actinomycetes</taxon>
        <taxon>Micrococcales</taxon>
        <taxon>Microbacteriaceae</taxon>
        <taxon>Microbacterium</taxon>
    </lineage>
</organism>
<evidence type="ECO:0000313" key="6">
    <source>
        <dbReference type="EMBL" id="MBW9094790.1"/>
    </source>
</evidence>
<dbReference type="EMBL" id="JAEUAW010000011">
    <property type="protein sequence ID" value="MBW9094790.1"/>
    <property type="molecule type" value="Genomic_DNA"/>
</dbReference>
<sequence>MTAETTDVDAAGRGDWFETAFAGAPLMAILRGMGVERSVRLSQTAWDLGIDSVEVPLQTDEDERALRAVVAAAAERGKIVGAGTIITPAQVALAADAGAAYLVSPGLDPVVVRAAQDAGIPILPGVATPSEVQLAVALGLTWLKAFPATWLGSGWFKHIRGPFPRVRFVATGGLDASNVEEFLAAGVRVAAVGSALEDASQLERLAAVLQARTGSVQ</sequence>
<dbReference type="SUPFAM" id="SSF51569">
    <property type="entry name" value="Aldolase"/>
    <property type="match status" value="1"/>
</dbReference>
<evidence type="ECO:0000256" key="2">
    <source>
        <dbReference type="ARBA" id="ARBA00006906"/>
    </source>
</evidence>
<dbReference type="Gene3D" id="3.20.20.70">
    <property type="entry name" value="Aldolase class I"/>
    <property type="match status" value="1"/>
</dbReference>
<keyword evidence="7" id="KW-1185">Reference proteome</keyword>
<dbReference type="InterPro" id="IPR013785">
    <property type="entry name" value="Aldolase_TIM"/>
</dbReference>
<dbReference type="CDD" id="cd00452">
    <property type="entry name" value="KDPG_aldolase"/>
    <property type="match status" value="1"/>
</dbReference>
<comment type="pathway">
    <text evidence="1">Carbohydrate acid metabolism.</text>
</comment>
<dbReference type="Proteomes" id="UP001196843">
    <property type="component" value="Unassembled WGS sequence"/>
</dbReference>
<keyword evidence="5" id="KW-0119">Carbohydrate metabolism</keyword>
<proteinExistence type="inferred from homology"/>
<dbReference type="PANTHER" id="PTHR30246:SF1">
    <property type="entry name" value="2-DEHYDRO-3-DEOXY-6-PHOSPHOGALACTONATE ALDOLASE-RELATED"/>
    <property type="match status" value="1"/>
</dbReference>
<dbReference type="Pfam" id="PF01081">
    <property type="entry name" value="Aldolase"/>
    <property type="match status" value="1"/>
</dbReference>
<protein>
    <submittedName>
        <fullName evidence="6">Bifunctional 4-hydroxy-2-oxoglutarate aldolase/2-dehydro-3-deoxy-phosphogluconate aldolase</fullName>
    </submittedName>
</protein>
<dbReference type="InterPro" id="IPR000887">
    <property type="entry name" value="Aldlse_KDPG_KHG"/>
</dbReference>
<name>A0ABS7HPZ7_9MICO</name>
<comment type="similarity">
    <text evidence="2">Belongs to the KHG/KDPG aldolase family.</text>
</comment>
<dbReference type="PANTHER" id="PTHR30246">
    <property type="entry name" value="2-KETO-3-DEOXY-6-PHOSPHOGLUCONATE ALDOLASE"/>
    <property type="match status" value="1"/>
</dbReference>